<dbReference type="Proteomes" id="UP000299102">
    <property type="component" value="Unassembled WGS sequence"/>
</dbReference>
<organism evidence="1 2">
    <name type="scientific">Eumeta variegata</name>
    <name type="common">Bagworm moth</name>
    <name type="synonym">Eumeta japonica</name>
    <dbReference type="NCBI Taxonomy" id="151549"/>
    <lineage>
        <taxon>Eukaryota</taxon>
        <taxon>Metazoa</taxon>
        <taxon>Ecdysozoa</taxon>
        <taxon>Arthropoda</taxon>
        <taxon>Hexapoda</taxon>
        <taxon>Insecta</taxon>
        <taxon>Pterygota</taxon>
        <taxon>Neoptera</taxon>
        <taxon>Endopterygota</taxon>
        <taxon>Lepidoptera</taxon>
        <taxon>Glossata</taxon>
        <taxon>Ditrysia</taxon>
        <taxon>Tineoidea</taxon>
        <taxon>Psychidae</taxon>
        <taxon>Oiketicinae</taxon>
        <taxon>Eumeta</taxon>
    </lineage>
</organism>
<dbReference type="EMBL" id="BGZK01000035">
    <property type="protein sequence ID" value="GBP09285.1"/>
    <property type="molecule type" value="Genomic_DNA"/>
</dbReference>
<evidence type="ECO:0000313" key="1">
    <source>
        <dbReference type="EMBL" id="GBP09285.1"/>
    </source>
</evidence>
<dbReference type="AlphaFoldDB" id="A0A4C1T523"/>
<reference evidence="1 2" key="1">
    <citation type="journal article" date="2019" name="Commun. Biol.">
        <title>The bagworm genome reveals a unique fibroin gene that provides high tensile strength.</title>
        <authorList>
            <person name="Kono N."/>
            <person name="Nakamura H."/>
            <person name="Ohtoshi R."/>
            <person name="Tomita M."/>
            <person name="Numata K."/>
            <person name="Arakawa K."/>
        </authorList>
    </citation>
    <scope>NUCLEOTIDE SEQUENCE [LARGE SCALE GENOMIC DNA]</scope>
</reference>
<comment type="caution">
    <text evidence="1">The sequence shown here is derived from an EMBL/GenBank/DDBJ whole genome shotgun (WGS) entry which is preliminary data.</text>
</comment>
<accession>A0A4C1T523</accession>
<evidence type="ECO:0000313" key="2">
    <source>
        <dbReference type="Proteomes" id="UP000299102"/>
    </source>
</evidence>
<proteinExistence type="predicted"/>
<keyword evidence="2" id="KW-1185">Reference proteome</keyword>
<name>A0A4C1T523_EUMVA</name>
<sequence>MRLHAFRVIKYLECFPAILELSRAFEDTSVKLCIVCVCSLACSDEVAGIIYYTPSDGRGTERMLCFDRVHFKVPNETRIMSNGMVRSAFDSAKRSRWIVLRNGRRYEAFR</sequence>
<gene>
    <name evidence="1" type="ORF">EVAR_5729_1</name>
</gene>
<protein>
    <submittedName>
        <fullName evidence="1">Uncharacterized protein</fullName>
    </submittedName>
</protein>